<dbReference type="Proteomes" id="UP000789508">
    <property type="component" value="Unassembled WGS sequence"/>
</dbReference>
<proteinExistence type="predicted"/>
<evidence type="ECO:0000313" key="3">
    <source>
        <dbReference type="Proteomes" id="UP000789508"/>
    </source>
</evidence>
<organism evidence="2 3">
    <name type="scientific">Ambispora leptoticha</name>
    <dbReference type="NCBI Taxonomy" id="144679"/>
    <lineage>
        <taxon>Eukaryota</taxon>
        <taxon>Fungi</taxon>
        <taxon>Fungi incertae sedis</taxon>
        <taxon>Mucoromycota</taxon>
        <taxon>Glomeromycotina</taxon>
        <taxon>Glomeromycetes</taxon>
        <taxon>Archaeosporales</taxon>
        <taxon>Ambisporaceae</taxon>
        <taxon>Ambispora</taxon>
    </lineage>
</organism>
<sequence length="73" mass="8920">WMKATLVGPRDFVKTMEIEVVVVDISDDFVVAAYNWQNNCMLQQQQKHQEERIAQIEQEQHNTRRRQRRQRHQ</sequence>
<name>A0A9N9E206_9GLOM</name>
<comment type="caution">
    <text evidence="2">The sequence shown here is derived from an EMBL/GenBank/DDBJ whole genome shotgun (WGS) entry which is preliminary data.</text>
</comment>
<feature type="region of interest" description="Disordered" evidence="1">
    <location>
        <begin position="53"/>
        <end position="73"/>
    </location>
</feature>
<dbReference type="EMBL" id="CAJVPS010010279">
    <property type="protein sequence ID" value="CAG8656824.1"/>
    <property type="molecule type" value="Genomic_DNA"/>
</dbReference>
<reference evidence="2" key="1">
    <citation type="submission" date="2021-06" db="EMBL/GenBank/DDBJ databases">
        <authorList>
            <person name="Kallberg Y."/>
            <person name="Tangrot J."/>
            <person name="Rosling A."/>
        </authorList>
    </citation>
    <scope>NUCLEOTIDE SEQUENCE</scope>
    <source>
        <strain evidence="2">FL130A</strain>
    </source>
</reference>
<keyword evidence="3" id="KW-1185">Reference proteome</keyword>
<feature type="non-terminal residue" evidence="2">
    <location>
        <position position="73"/>
    </location>
</feature>
<evidence type="ECO:0000256" key="1">
    <source>
        <dbReference type="SAM" id="MobiDB-lite"/>
    </source>
</evidence>
<feature type="compositionally biased region" description="Basic and acidic residues" evidence="1">
    <location>
        <begin position="53"/>
        <end position="62"/>
    </location>
</feature>
<dbReference type="AlphaFoldDB" id="A0A9N9E206"/>
<protein>
    <submittedName>
        <fullName evidence="2">365_t:CDS:1</fullName>
    </submittedName>
</protein>
<evidence type="ECO:0000313" key="2">
    <source>
        <dbReference type="EMBL" id="CAG8656824.1"/>
    </source>
</evidence>
<feature type="compositionally biased region" description="Basic residues" evidence="1">
    <location>
        <begin position="63"/>
        <end position="73"/>
    </location>
</feature>
<gene>
    <name evidence="2" type="ORF">ALEPTO_LOCUS10195</name>
</gene>
<accession>A0A9N9E206</accession>